<evidence type="ECO:0000256" key="4">
    <source>
        <dbReference type="ARBA" id="ARBA00022989"/>
    </source>
</evidence>
<dbReference type="PANTHER" id="PTHR19353:SF88">
    <property type="entry name" value="DELTA(5) FATTY ACID DESATURASE FAT-4"/>
    <property type="match status" value="1"/>
</dbReference>
<feature type="transmembrane region" description="Helical" evidence="8">
    <location>
        <begin position="272"/>
        <end position="291"/>
    </location>
</feature>
<dbReference type="InterPro" id="IPR005804">
    <property type="entry name" value="FA_desaturase_dom"/>
</dbReference>
<dbReference type="PIRSF" id="PIRSF015921">
    <property type="entry name" value="FA_sphinglp_des"/>
    <property type="match status" value="1"/>
</dbReference>
<dbReference type="Proteomes" id="UP000275408">
    <property type="component" value="Unassembled WGS sequence"/>
</dbReference>
<dbReference type="PROSITE" id="PS50255">
    <property type="entry name" value="CYTOCHROME_B5_2"/>
    <property type="match status" value="1"/>
</dbReference>
<feature type="transmembrane region" description="Helical" evidence="8">
    <location>
        <begin position="163"/>
        <end position="185"/>
    </location>
</feature>
<evidence type="ECO:0000256" key="8">
    <source>
        <dbReference type="SAM" id="Phobius"/>
    </source>
</evidence>
<dbReference type="InterPro" id="IPR036400">
    <property type="entry name" value="Cyt_B5-like_heme/steroid_sf"/>
</dbReference>
<dbReference type="InterPro" id="IPR012171">
    <property type="entry name" value="Fatty_acid_desaturase"/>
</dbReference>
<feature type="domain" description="Cytochrome b5 heme-binding" evidence="9">
    <location>
        <begin position="20"/>
        <end position="96"/>
    </location>
</feature>
<keyword evidence="7 8" id="KW-0472">Membrane</keyword>
<evidence type="ECO:0000256" key="1">
    <source>
        <dbReference type="ARBA" id="ARBA00004141"/>
    </source>
</evidence>
<dbReference type="InterPro" id="IPR001199">
    <property type="entry name" value="Cyt_B5-like_heme/steroid-bd"/>
</dbReference>
<proteinExistence type="inferred from homology"/>
<gene>
    <name evidence="10" type="ORF">pdam_00017100</name>
</gene>
<dbReference type="Pfam" id="PF00173">
    <property type="entry name" value="Cyt-b5"/>
    <property type="match status" value="1"/>
</dbReference>
<evidence type="ECO:0000256" key="5">
    <source>
        <dbReference type="ARBA" id="ARBA00023002"/>
    </source>
</evidence>
<sequence length="455" mass="51198">MTPTTVQRKGAITTGTLGNKRFITETELKKHNGTNGSQSWIAIKNRVYDVSSFGEEHPGGTIIFTHAGKDATDVFSAFHPASVHKWLPRFYIGDLVKDSRVTPLDAQKEAEYRQDIIAMKSELMKARAFESSKLYYAFKIATNLAIFAAAVAAILVFNGIVGAVIGGVLIALFWQQSAFLAHDFLHHQVFTNRSYNNLGGLLFGNIWQGFSTSWWKTKHNHHHASTNVVHTQAGGDPDIMTMPFLLWSEKIIEGDAEDLKDLPKFMVRYQKFFYLPLNAAARISWLLQSILFQLEPVHRYVGGLPMKIAEISSMAVHYVSLVLITSLLETTSSRIVFQLICQSLGGIFLAVIFTVGHYAMEIFTSEEMSDTDFVRLQVRSTRNITPTVFNKWFSGGLAYQVEHHIWPTLPRHSLPLASKILKRFCSKHNIPYTVKGLIEGNLAVFKLLSQIGERF</sequence>
<dbReference type="GO" id="GO:0006629">
    <property type="term" value="P:lipid metabolic process"/>
    <property type="evidence" value="ECO:0007669"/>
    <property type="project" value="UniProtKB-KW"/>
</dbReference>
<dbReference type="GO" id="GO:0016717">
    <property type="term" value="F:oxidoreductase activity, acting on paired donors, with oxidation of a pair of donors resulting in the reduction of molecular oxygen to two molecules of water"/>
    <property type="evidence" value="ECO:0007669"/>
    <property type="project" value="TreeGrafter"/>
</dbReference>
<dbReference type="EMBL" id="RCHS01002921">
    <property type="protein sequence ID" value="RMX44944.1"/>
    <property type="molecule type" value="Genomic_DNA"/>
</dbReference>
<organism evidence="10 11">
    <name type="scientific">Pocillopora damicornis</name>
    <name type="common">Cauliflower coral</name>
    <name type="synonym">Millepora damicornis</name>
    <dbReference type="NCBI Taxonomy" id="46731"/>
    <lineage>
        <taxon>Eukaryota</taxon>
        <taxon>Metazoa</taxon>
        <taxon>Cnidaria</taxon>
        <taxon>Anthozoa</taxon>
        <taxon>Hexacorallia</taxon>
        <taxon>Scleractinia</taxon>
        <taxon>Astrocoeniina</taxon>
        <taxon>Pocilloporidae</taxon>
        <taxon>Pocillopora</taxon>
    </lineage>
</organism>
<keyword evidence="6" id="KW-0443">Lipid metabolism</keyword>
<feature type="transmembrane region" description="Helical" evidence="8">
    <location>
        <begin position="134"/>
        <end position="157"/>
    </location>
</feature>
<reference evidence="10 11" key="1">
    <citation type="journal article" date="2018" name="Sci. Rep.">
        <title>Comparative analysis of the Pocillopora damicornis genome highlights role of immune system in coral evolution.</title>
        <authorList>
            <person name="Cunning R."/>
            <person name="Bay R.A."/>
            <person name="Gillette P."/>
            <person name="Baker A.C."/>
            <person name="Traylor-Knowles N."/>
        </authorList>
    </citation>
    <scope>NUCLEOTIDE SEQUENCE [LARGE SCALE GENOMIC DNA]</scope>
    <source>
        <strain evidence="10">RSMAS</strain>
        <tissue evidence="10">Whole animal</tissue>
    </source>
</reference>
<feature type="transmembrane region" description="Helical" evidence="8">
    <location>
        <begin position="335"/>
        <end position="360"/>
    </location>
</feature>
<comment type="similarity">
    <text evidence="2">Belongs to the fatty acid desaturase type 1 family.</text>
</comment>
<protein>
    <recommendedName>
        <fullName evidence="9">Cytochrome b5 heme-binding domain-containing protein</fullName>
    </recommendedName>
</protein>
<comment type="subcellular location">
    <subcellularLocation>
        <location evidence="1">Membrane</location>
        <topology evidence="1">Multi-pass membrane protein</topology>
    </subcellularLocation>
</comment>
<feature type="transmembrane region" description="Helical" evidence="8">
    <location>
        <begin position="311"/>
        <end position="328"/>
    </location>
</feature>
<evidence type="ECO:0000256" key="2">
    <source>
        <dbReference type="ARBA" id="ARBA00009295"/>
    </source>
</evidence>
<dbReference type="PANTHER" id="PTHR19353">
    <property type="entry name" value="FATTY ACID DESATURASE 2"/>
    <property type="match status" value="1"/>
</dbReference>
<keyword evidence="4 8" id="KW-1133">Transmembrane helix</keyword>
<keyword evidence="5" id="KW-0560">Oxidoreductase</keyword>
<dbReference type="SMART" id="SM01117">
    <property type="entry name" value="Cyt-b5"/>
    <property type="match status" value="1"/>
</dbReference>
<evidence type="ECO:0000256" key="6">
    <source>
        <dbReference type="ARBA" id="ARBA00023098"/>
    </source>
</evidence>
<dbReference type="OrthoDB" id="260091at2759"/>
<evidence type="ECO:0000256" key="7">
    <source>
        <dbReference type="ARBA" id="ARBA00023136"/>
    </source>
</evidence>
<evidence type="ECO:0000259" key="9">
    <source>
        <dbReference type="PROSITE" id="PS50255"/>
    </source>
</evidence>
<dbReference type="AlphaFoldDB" id="A0A3M6TUM8"/>
<dbReference type="GO" id="GO:0016020">
    <property type="term" value="C:membrane"/>
    <property type="evidence" value="ECO:0007669"/>
    <property type="project" value="UniProtKB-SubCell"/>
</dbReference>
<comment type="caution">
    <text evidence="10">The sequence shown here is derived from an EMBL/GenBank/DDBJ whole genome shotgun (WGS) entry which is preliminary data.</text>
</comment>
<keyword evidence="3 8" id="KW-0812">Transmembrane</keyword>
<evidence type="ECO:0000313" key="11">
    <source>
        <dbReference type="Proteomes" id="UP000275408"/>
    </source>
</evidence>
<keyword evidence="11" id="KW-1185">Reference proteome</keyword>
<name>A0A3M6TUM8_POCDA</name>
<dbReference type="SUPFAM" id="SSF55856">
    <property type="entry name" value="Cytochrome b5-like heme/steroid binding domain"/>
    <property type="match status" value="1"/>
</dbReference>
<dbReference type="STRING" id="46731.A0A3M6TUM8"/>
<dbReference type="Gene3D" id="3.10.120.10">
    <property type="entry name" value="Cytochrome b5-like heme/steroid binding domain"/>
    <property type="match status" value="1"/>
</dbReference>
<evidence type="ECO:0000256" key="3">
    <source>
        <dbReference type="ARBA" id="ARBA00022692"/>
    </source>
</evidence>
<dbReference type="CDD" id="cd03506">
    <property type="entry name" value="Delta6-FADS-like"/>
    <property type="match status" value="1"/>
</dbReference>
<dbReference type="Pfam" id="PF00487">
    <property type="entry name" value="FA_desaturase"/>
    <property type="match status" value="1"/>
</dbReference>
<dbReference type="OMA" id="QHVVGKD"/>
<accession>A0A3M6TUM8</accession>
<evidence type="ECO:0000313" key="10">
    <source>
        <dbReference type="EMBL" id="RMX44944.1"/>
    </source>
</evidence>